<accession>A0A3P8GI43</accession>
<evidence type="ECO:0000313" key="4">
    <source>
        <dbReference type="EMBL" id="VDP34369.1"/>
    </source>
</evidence>
<dbReference type="GO" id="GO:0016491">
    <property type="term" value="F:oxidoreductase activity"/>
    <property type="evidence" value="ECO:0007669"/>
    <property type="project" value="InterPro"/>
</dbReference>
<name>A0A3P8GI43_9TREM</name>
<evidence type="ECO:0000313" key="5">
    <source>
        <dbReference type="Proteomes" id="UP000269396"/>
    </source>
</evidence>
<feature type="compositionally biased region" description="Polar residues" evidence="1">
    <location>
        <begin position="37"/>
        <end position="49"/>
    </location>
</feature>
<proteinExistence type="predicted"/>
<dbReference type="AlphaFoldDB" id="A0A3P8GI43"/>
<dbReference type="InterPro" id="IPR051394">
    <property type="entry name" value="Glutamate_Synthase"/>
</dbReference>
<evidence type="ECO:0008006" key="6">
    <source>
        <dbReference type="Google" id="ProtNLM"/>
    </source>
</evidence>
<dbReference type="EMBL" id="UZAL01027643">
    <property type="protein sequence ID" value="VDP34369.1"/>
    <property type="molecule type" value="Genomic_DNA"/>
</dbReference>
<dbReference type="PRINTS" id="PR00419">
    <property type="entry name" value="ADXRDTASE"/>
</dbReference>
<dbReference type="Gene3D" id="1.10.1060.10">
    <property type="entry name" value="Alpha-helical ferredoxin"/>
    <property type="match status" value="1"/>
</dbReference>
<feature type="domain" description="FAD/NAD(P)-binding" evidence="2">
    <location>
        <begin position="462"/>
        <end position="535"/>
    </location>
</feature>
<reference evidence="4 5" key="1">
    <citation type="submission" date="2018-11" db="EMBL/GenBank/DDBJ databases">
        <authorList>
            <consortium name="Pathogen Informatics"/>
        </authorList>
    </citation>
    <scope>NUCLEOTIDE SEQUENCE [LARGE SCALE GENOMIC DNA]</scope>
    <source>
        <strain>Denwood</strain>
        <strain evidence="5">Zambia</strain>
    </source>
</reference>
<feature type="domain" description="Dihydroprymidine dehydrogenase" evidence="3">
    <location>
        <begin position="95"/>
        <end position="204"/>
    </location>
</feature>
<dbReference type="GO" id="GO:0051536">
    <property type="term" value="F:iron-sulfur cluster binding"/>
    <property type="evidence" value="ECO:0007669"/>
    <property type="project" value="InterPro"/>
</dbReference>
<dbReference type="InterPro" id="IPR009051">
    <property type="entry name" value="Helical_ferredxn"/>
</dbReference>
<dbReference type="SUPFAM" id="SSF46548">
    <property type="entry name" value="alpha-helical ferredoxin"/>
    <property type="match status" value="1"/>
</dbReference>
<gene>
    <name evidence="4" type="ORF">SMTD_LOCUS6532</name>
</gene>
<dbReference type="InterPro" id="IPR023753">
    <property type="entry name" value="FAD/NAD-binding_dom"/>
</dbReference>
<dbReference type="Pfam" id="PF14691">
    <property type="entry name" value="Fer4_20"/>
    <property type="match status" value="1"/>
</dbReference>
<dbReference type="PANTHER" id="PTHR43100:SF1">
    <property type="entry name" value="GLUTAMATE SYNTHASE [NADPH] SMALL CHAIN"/>
    <property type="match status" value="1"/>
</dbReference>
<dbReference type="InterPro" id="IPR036188">
    <property type="entry name" value="FAD/NAD-bd_sf"/>
</dbReference>
<protein>
    <recommendedName>
        <fullName evidence="6">4Fe-4S ferredoxin-type domain-containing protein</fullName>
    </recommendedName>
</protein>
<dbReference type="Proteomes" id="UP000269396">
    <property type="component" value="Unassembled WGS sequence"/>
</dbReference>
<evidence type="ECO:0000259" key="3">
    <source>
        <dbReference type="Pfam" id="PF14691"/>
    </source>
</evidence>
<dbReference type="InterPro" id="IPR028261">
    <property type="entry name" value="DPD_II"/>
</dbReference>
<keyword evidence="5" id="KW-1185">Reference proteome</keyword>
<evidence type="ECO:0000259" key="2">
    <source>
        <dbReference type="Pfam" id="PF07992"/>
    </source>
</evidence>
<sequence>MADWNKSINYFVLVFPRDYRNALAKLKTSTTVTDPKVQKTSPIVDSNKVSGHGKQTKDIEDVIGDEPAEKLDKVRGFVKYARQKQNYRPVEERLKDWEEVYALKQIRESLVKQAARCMDCGVPFCQSYVGCPLGNLIPNWNDLVFKGDWHAAHIALAQTNNFPEFTGRVCPAPCEGACVLGINSDPVTIKHIEGTIADKAWENGWLHPIPDENRMPTGKRIAIIGSGPSGLACADQLNKFELNTRVGNDGQPSEPRDLNSVCRDPADSENIWSARKLLDEFDAIVLCLGATWPRDLNIPGRQLQGIHFAMSFLERWQRYQHKNKIKHTYFDLQNDNNFDCDSVAALAKGKRVVILGGGDTGVDCIATSVRQGAENIRVFEILPPPPINRDINENPWPEWPRIWRVDYGHSEVAVRINGDPRQFNTITKEFLDNGKGSVGGIRTTKVAWTKSSTGKWLMNEVPNSEETFECDLVLLAMGFMGPETTLIKEFELDLTSQSVIQVLPDKPYTTRIPKVYAAGDCRRGQSLVVHAINEGRLAARQVDLDLMGKTQLPGPGGIIKTANLR</sequence>
<organism evidence="4 5">
    <name type="scientific">Schistosoma mattheei</name>
    <dbReference type="NCBI Taxonomy" id="31246"/>
    <lineage>
        <taxon>Eukaryota</taxon>
        <taxon>Metazoa</taxon>
        <taxon>Spiralia</taxon>
        <taxon>Lophotrochozoa</taxon>
        <taxon>Platyhelminthes</taxon>
        <taxon>Trematoda</taxon>
        <taxon>Digenea</taxon>
        <taxon>Strigeidida</taxon>
        <taxon>Schistosomatoidea</taxon>
        <taxon>Schistosomatidae</taxon>
        <taxon>Schistosoma</taxon>
    </lineage>
</organism>
<feature type="domain" description="FAD/NAD(P)-binding" evidence="2">
    <location>
        <begin position="280"/>
        <end position="383"/>
    </location>
</feature>
<evidence type="ECO:0000256" key="1">
    <source>
        <dbReference type="SAM" id="MobiDB-lite"/>
    </source>
</evidence>
<dbReference type="Gene3D" id="3.50.50.60">
    <property type="entry name" value="FAD/NAD(P)-binding domain"/>
    <property type="match status" value="2"/>
</dbReference>
<dbReference type="Pfam" id="PF07992">
    <property type="entry name" value="Pyr_redox_2"/>
    <property type="match status" value="2"/>
</dbReference>
<dbReference type="PANTHER" id="PTHR43100">
    <property type="entry name" value="GLUTAMATE SYNTHASE [NADPH] SMALL CHAIN"/>
    <property type="match status" value="1"/>
</dbReference>
<feature type="region of interest" description="Disordered" evidence="1">
    <location>
        <begin position="37"/>
        <end position="56"/>
    </location>
</feature>
<dbReference type="SUPFAM" id="SSF51905">
    <property type="entry name" value="FAD/NAD(P)-binding domain"/>
    <property type="match status" value="1"/>
</dbReference>